<dbReference type="PANTHER" id="PTHR35024:SF4">
    <property type="entry name" value="POLYMER-FORMING CYTOSKELETAL PROTEIN"/>
    <property type="match status" value="1"/>
</dbReference>
<dbReference type="InterPro" id="IPR007607">
    <property type="entry name" value="BacA/B"/>
</dbReference>
<dbReference type="Proteomes" id="UP000294498">
    <property type="component" value="Unassembled WGS sequence"/>
</dbReference>
<name>A0A4R8DS10_9BACT</name>
<evidence type="ECO:0000256" key="1">
    <source>
        <dbReference type="ARBA" id="ARBA00044755"/>
    </source>
</evidence>
<comment type="caution">
    <text evidence="2">The sequence shown here is derived from an EMBL/GenBank/DDBJ whole genome shotgun (WGS) entry which is preliminary data.</text>
</comment>
<dbReference type="AlphaFoldDB" id="A0A4R8DS10"/>
<evidence type="ECO:0000313" key="3">
    <source>
        <dbReference type="Proteomes" id="UP000294498"/>
    </source>
</evidence>
<organism evidence="2 3">
    <name type="scientific">Dinghuibacter silviterrae</name>
    <dbReference type="NCBI Taxonomy" id="1539049"/>
    <lineage>
        <taxon>Bacteria</taxon>
        <taxon>Pseudomonadati</taxon>
        <taxon>Bacteroidota</taxon>
        <taxon>Chitinophagia</taxon>
        <taxon>Chitinophagales</taxon>
        <taxon>Chitinophagaceae</taxon>
        <taxon>Dinghuibacter</taxon>
    </lineage>
</organism>
<dbReference type="EMBL" id="SODV01000001">
    <property type="protein sequence ID" value="TDX01024.1"/>
    <property type="molecule type" value="Genomic_DNA"/>
</dbReference>
<gene>
    <name evidence="2" type="ORF">EDB95_2055</name>
</gene>
<dbReference type="PANTHER" id="PTHR35024">
    <property type="entry name" value="HYPOTHETICAL CYTOSOLIC PROTEIN"/>
    <property type="match status" value="1"/>
</dbReference>
<sequence length="150" mass="15409">MFTSKSKENSSVPESSAPAKVGASIIASGTVIKGDIECSGDIRIDGTLKGNVHATNKVFIGTEGLVEGDIHCVNADILGKVQGKVTVKDLLNIRGKAHVKGDLFTGKLQVEPSASFNGNCHMAGSTTVAALPGASAVKVGEDEPEYAEAE</sequence>
<dbReference type="Pfam" id="PF04519">
    <property type="entry name" value="Bactofilin"/>
    <property type="match status" value="1"/>
</dbReference>
<evidence type="ECO:0000313" key="2">
    <source>
        <dbReference type="EMBL" id="TDX01024.1"/>
    </source>
</evidence>
<dbReference type="RefSeq" id="WP_162852542.1">
    <property type="nucleotide sequence ID" value="NZ_SODV01000001.1"/>
</dbReference>
<protein>
    <submittedName>
        <fullName evidence="2">Cytoskeletal protein CcmA (Bactofilin family)</fullName>
    </submittedName>
</protein>
<keyword evidence="3" id="KW-1185">Reference proteome</keyword>
<reference evidence="2 3" key="1">
    <citation type="submission" date="2019-03" db="EMBL/GenBank/DDBJ databases">
        <title>Genomic Encyclopedia of Type Strains, Phase IV (KMG-IV): sequencing the most valuable type-strain genomes for metagenomic binning, comparative biology and taxonomic classification.</title>
        <authorList>
            <person name="Goeker M."/>
        </authorList>
    </citation>
    <scope>NUCLEOTIDE SEQUENCE [LARGE SCALE GENOMIC DNA]</scope>
    <source>
        <strain evidence="2 3">DSM 100059</strain>
    </source>
</reference>
<comment type="similarity">
    <text evidence="1">Belongs to the bactofilin family.</text>
</comment>
<accession>A0A4R8DS10</accession>
<proteinExistence type="inferred from homology"/>